<dbReference type="Proteomes" id="UP000233556">
    <property type="component" value="Unassembled WGS sequence"/>
</dbReference>
<proteinExistence type="predicted"/>
<name>A0A2I0U4P0_LIMLA</name>
<dbReference type="EMBL" id="KZ506173">
    <property type="protein sequence ID" value="PKU41036.1"/>
    <property type="molecule type" value="Genomic_DNA"/>
</dbReference>
<keyword evidence="2" id="KW-1185">Reference proteome</keyword>
<dbReference type="AlphaFoldDB" id="A0A2I0U4P0"/>
<evidence type="ECO:0000313" key="2">
    <source>
        <dbReference type="Proteomes" id="UP000233556"/>
    </source>
</evidence>
<protein>
    <submittedName>
        <fullName evidence="1">Uncharacterized protein</fullName>
    </submittedName>
</protein>
<organism evidence="1 2">
    <name type="scientific">Limosa lapponica baueri</name>
    <dbReference type="NCBI Taxonomy" id="1758121"/>
    <lineage>
        <taxon>Eukaryota</taxon>
        <taxon>Metazoa</taxon>
        <taxon>Chordata</taxon>
        <taxon>Craniata</taxon>
        <taxon>Vertebrata</taxon>
        <taxon>Euteleostomi</taxon>
        <taxon>Archelosauria</taxon>
        <taxon>Archosauria</taxon>
        <taxon>Dinosauria</taxon>
        <taxon>Saurischia</taxon>
        <taxon>Theropoda</taxon>
        <taxon>Coelurosauria</taxon>
        <taxon>Aves</taxon>
        <taxon>Neognathae</taxon>
        <taxon>Neoaves</taxon>
        <taxon>Charadriiformes</taxon>
        <taxon>Scolopacidae</taxon>
        <taxon>Limosa</taxon>
    </lineage>
</organism>
<evidence type="ECO:0000313" key="1">
    <source>
        <dbReference type="EMBL" id="PKU41036.1"/>
    </source>
</evidence>
<sequence length="67" mass="6998">MLLPKALGRLAGLGSSWDSEELGTLVGTGETTVDGGLDDPAIKTLVEELRDLDSVGQIFCLALGRLL</sequence>
<reference evidence="2" key="2">
    <citation type="submission" date="2017-12" db="EMBL/GenBank/DDBJ databases">
        <title>Genome sequence of the Bar-tailed Godwit (Limosa lapponica baueri).</title>
        <authorList>
            <person name="Lima N.C.B."/>
            <person name="Parody-Merino A.M."/>
            <person name="Battley P.F."/>
            <person name="Fidler A.E."/>
            <person name="Prosdocimi F."/>
        </authorList>
    </citation>
    <scope>NUCLEOTIDE SEQUENCE [LARGE SCALE GENOMIC DNA]</scope>
</reference>
<reference evidence="2" key="1">
    <citation type="submission" date="2017-11" db="EMBL/GenBank/DDBJ databases">
        <authorList>
            <person name="Lima N.C."/>
            <person name="Parody-Merino A.M."/>
            <person name="Battley P.F."/>
            <person name="Fidler A.E."/>
            <person name="Prosdocimi F."/>
        </authorList>
    </citation>
    <scope>NUCLEOTIDE SEQUENCE [LARGE SCALE GENOMIC DNA]</scope>
</reference>
<accession>A0A2I0U4P0</accession>
<gene>
    <name evidence="1" type="ORF">llap_8663</name>
</gene>